<evidence type="ECO:0000313" key="12">
    <source>
        <dbReference type="Proteomes" id="UP000753961"/>
    </source>
</evidence>
<feature type="transmembrane region" description="Helical" evidence="7">
    <location>
        <begin position="510"/>
        <end position="537"/>
    </location>
</feature>
<dbReference type="Pfam" id="PF13899">
    <property type="entry name" value="Thioredoxin_7"/>
    <property type="match status" value="1"/>
</dbReference>
<evidence type="ECO:0000256" key="7">
    <source>
        <dbReference type="SAM" id="Phobius"/>
    </source>
</evidence>
<dbReference type="GO" id="GO:0045454">
    <property type="term" value="P:cell redox homeostasis"/>
    <property type="evidence" value="ECO:0007669"/>
    <property type="project" value="TreeGrafter"/>
</dbReference>
<evidence type="ECO:0000256" key="2">
    <source>
        <dbReference type="ARBA" id="ARBA00022692"/>
    </source>
</evidence>
<feature type="chain" id="PRO_5038062957" evidence="8">
    <location>
        <begin position="22"/>
        <end position="861"/>
    </location>
</feature>
<gene>
    <name evidence="11" type="ORF">KUV50_17125</name>
</gene>
<organism evidence="11 12">
    <name type="scientific">Membranihabitans marinus</name>
    <dbReference type="NCBI Taxonomy" id="1227546"/>
    <lineage>
        <taxon>Bacteria</taxon>
        <taxon>Pseudomonadati</taxon>
        <taxon>Bacteroidota</taxon>
        <taxon>Saprospiria</taxon>
        <taxon>Saprospirales</taxon>
        <taxon>Saprospiraceae</taxon>
        <taxon>Membranihabitans</taxon>
    </lineage>
</organism>
<proteinExistence type="predicted"/>
<feature type="domain" description="Cytochrome C biogenesis protein transmembrane" evidence="9">
    <location>
        <begin position="391"/>
        <end position="604"/>
    </location>
</feature>
<dbReference type="SUPFAM" id="SSF52833">
    <property type="entry name" value="Thioredoxin-like"/>
    <property type="match status" value="1"/>
</dbReference>
<keyword evidence="4 7" id="KW-1133">Transmembrane helix</keyword>
<dbReference type="Gene3D" id="3.40.30.10">
    <property type="entry name" value="Glutaredoxin"/>
    <property type="match status" value="1"/>
</dbReference>
<feature type="region of interest" description="Disordered" evidence="6">
    <location>
        <begin position="164"/>
        <end position="195"/>
    </location>
</feature>
<dbReference type="InterPro" id="IPR036249">
    <property type="entry name" value="Thioredoxin-like_sf"/>
</dbReference>
<keyword evidence="2 7" id="KW-0812">Transmembrane</keyword>
<feature type="transmembrane region" description="Helical" evidence="7">
    <location>
        <begin position="432"/>
        <end position="452"/>
    </location>
</feature>
<evidence type="ECO:0000256" key="6">
    <source>
        <dbReference type="SAM" id="MobiDB-lite"/>
    </source>
</evidence>
<dbReference type="GO" id="GO:0016020">
    <property type="term" value="C:membrane"/>
    <property type="evidence" value="ECO:0007669"/>
    <property type="project" value="UniProtKB-SubCell"/>
</dbReference>
<dbReference type="EMBL" id="JAHVHU010000019">
    <property type="protein sequence ID" value="MBY5959880.1"/>
    <property type="molecule type" value="Genomic_DNA"/>
</dbReference>
<dbReference type="PANTHER" id="PTHR32234:SF0">
    <property type="entry name" value="THIOL:DISULFIDE INTERCHANGE PROTEIN DSBD"/>
    <property type="match status" value="1"/>
</dbReference>
<dbReference type="InterPro" id="IPR028250">
    <property type="entry name" value="DsbDN"/>
</dbReference>
<evidence type="ECO:0000256" key="8">
    <source>
        <dbReference type="SAM" id="SignalP"/>
    </source>
</evidence>
<feature type="transmembrane region" description="Helical" evidence="7">
    <location>
        <begin position="388"/>
        <end position="411"/>
    </location>
</feature>
<dbReference type="GO" id="GO:0015035">
    <property type="term" value="F:protein-disulfide reductase activity"/>
    <property type="evidence" value="ECO:0007669"/>
    <property type="project" value="TreeGrafter"/>
</dbReference>
<sequence>MIRQISFLTFLFLSLSISLFGQIEDPVDWEFSKTHIQGNKWKLVFIAHIEDGWNVYSQFLDEGGPVPTTINFESTDGFTVIGDAHESGAKEEVYDQIFEMDVVKFHDEMTLTQEIELDPDTRTITGFVEYMTCDETRCLPPTPANFTFSFDSSGEIDLGAADDVKKKDEPNPFGSIDDAGFSEMTPGIAGSSSDMKEPVSWTARVENYNADEGIASLIFEGVIDPGWHIYSSHMDDDAGPIPVTLSLVNADQSTLAPLHEDGEIVIDAFDEVFGTDVTKVKEKVTLRQSLSFEPDSEAMEGEIEYMACTEIECIIPPNVIFRFEPATGQIILLNQTGDDQQMLATESEIAAGLLAYYNLNPEALEQQEAVNCIAQEDNHTMIQGSGNWRIFILGFLGGLVALLTPCVFPMIPLTVSFFTKSDKGKSGGVGKAVLYGGSILAIYLLFSIPFHFLDTINPDILNNISTNVGLNLFFFVIFLIFAFSFFGYYELTLPSSWTNKVSKAEGIGGFVGIFFMALTLALVSFSCTGPILGSLLAGSLSSDGGASQLTIGMGGFGLALALPFTFFAAFPSFMNKMPRSGSWLNTVKVVMGFLELGLAFKFLSNADLVQHWGILKIEPFLIIWALISIGLALYLFGFIRFPHDSRGQKISTSRKALGVLSFVFAVYLFSGFRYNEETKTFTSLKLLSGLAPPVGYSWIHPNDCPNNINCFKDLNEGLAYAQKTNLPAIIDFSGYACVNCRKMEEHVWPNPGIKEMMHEDFVLISLYVDDRTELPEAEQVSLPKHTGGQRTLRTVGDKWQFFQTEYFRNNSQPLYALVHPDGKLLTQPVGYTPSVDDFRNFLECGLAEFKATKDVPLFGVK</sequence>
<evidence type="ECO:0000256" key="5">
    <source>
        <dbReference type="ARBA" id="ARBA00023136"/>
    </source>
</evidence>
<dbReference type="AlphaFoldDB" id="A0A953LAF3"/>
<evidence type="ECO:0000259" key="9">
    <source>
        <dbReference type="Pfam" id="PF02683"/>
    </source>
</evidence>
<feature type="domain" description="Thiol:disulfide interchange protein DsbD N-terminal" evidence="10">
    <location>
        <begin position="36"/>
        <end position="144"/>
    </location>
</feature>
<accession>A0A953LAF3</accession>
<feature type="transmembrane region" description="Helical" evidence="7">
    <location>
        <begin position="656"/>
        <end position="674"/>
    </location>
</feature>
<evidence type="ECO:0000313" key="11">
    <source>
        <dbReference type="EMBL" id="MBY5959880.1"/>
    </source>
</evidence>
<evidence type="ECO:0000256" key="1">
    <source>
        <dbReference type="ARBA" id="ARBA00004141"/>
    </source>
</evidence>
<feature type="transmembrane region" description="Helical" evidence="7">
    <location>
        <begin position="620"/>
        <end position="636"/>
    </location>
</feature>
<comment type="caution">
    <text evidence="11">The sequence shown here is derived from an EMBL/GenBank/DDBJ whole genome shotgun (WGS) entry which is preliminary data.</text>
</comment>
<dbReference type="Pfam" id="PF11412">
    <property type="entry name" value="DsbD_N"/>
    <property type="match status" value="1"/>
</dbReference>
<feature type="signal peptide" evidence="8">
    <location>
        <begin position="1"/>
        <end position="21"/>
    </location>
</feature>
<dbReference type="InterPro" id="IPR003834">
    <property type="entry name" value="Cyt_c_assmbl_TM_dom"/>
</dbReference>
<name>A0A953LAF3_9BACT</name>
<protein>
    <submittedName>
        <fullName evidence="11">Thioredoxin family protein</fullName>
    </submittedName>
</protein>
<keyword evidence="3" id="KW-0201">Cytochrome c-type biogenesis</keyword>
<keyword evidence="5 7" id="KW-0472">Membrane</keyword>
<feature type="transmembrane region" description="Helical" evidence="7">
    <location>
        <begin position="582"/>
        <end position="600"/>
    </location>
</feature>
<evidence type="ECO:0000256" key="3">
    <source>
        <dbReference type="ARBA" id="ARBA00022748"/>
    </source>
</evidence>
<feature type="transmembrane region" description="Helical" evidence="7">
    <location>
        <begin position="549"/>
        <end position="570"/>
    </location>
</feature>
<dbReference type="GO" id="GO:0017004">
    <property type="term" value="P:cytochrome complex assembly"/>
    <property type="evidence" value="ECO:0007669"/>
    <property type="project" value="UniProtKB-KW"/>
</dbReference>
<reference evidence="11" key="1">
    <citation type="submission" date="2021-06" db="EMBL/GenBank/DDBJ databases">
        <title>44 bacteria genomes isolated from Dapeng, Shenzhen.</title>
        <authorList>
            <person name="Zheng W."/>
            <person name="Yu S."/>
            <person name="Huang Y."/>
        </authorList>
    </citation>
    <scope>NUCLEOTIDE SEQUENCE</scope>
    <source>
        <strain evidence="11">DP5N28-2</strain>
    </source>
</reference>
<evidence type="ECO:0000256" key="4">
    <source>
        <dbReference type="ARBA" id="ARBA00022989"/>
    </source>
</evidence>
<dbReference type="Pfam" id="PF02683">
    <property type="entry name" value="DsbD_TM"/>
    <property type="match status" value="1"/>
</dbReference>
<dbReference type="RefSeq" id="WP_222581418.1">
    <property type="nucleotide sequence ID" value="NZ_JAHVHU010000019.1"/>
</dbReference>
<keyword evidence="12" id="KW-1185">Reference proteome</keyword>
<dbReference type="Proteomes" id="UP000753961">
    <property type="component" value="Unassembled WGS sequence"/>
</dbReference>
<feature type="transmembrane region" description="Helical" evidence="7">
    <location>
        <begin position="472"/>
        <end position="489"/>
    </location>
</feature>
<keyword evidence="8" id="KW-0732">Signal</keyword>
<comment type="subcellular location">
    <subcellularLocation>
        <location evidence="1">Membrane</location>
        <topology evidence="1">Multi-pass membrane protein</topology>
    </subcellularLocation>
</comment>
<dbReference type="PANTHER" id="PTHR32234">
    <property type="entry name" value="THIOL:DISULFIDE INTERCHANGE PROTEIN DSBD"/>
    <property type="match status" value="1"/>
</dbReference>
<evidence type="ECO:0000259" key="10">
    <source>
        <dbReference type="Pfam" id="PF11412"/>
    </source>
</evidence>